<dbReference type="InterPro" id="IPR043519">
    <property type="entry name" value="NT_sf"/>
</dbReference>
<dbReference type="Gene3D" id="3.30.460.10">
    <property type="entry name" value="Beta Polymerase, domain 2"/>
    <property type="match status" value="1"/>
</dbReference>
<evidence type="ECO:0000313" key="2">
    <source>
        <dbReference type="EMBL" id="CAB4203439.1"/>
    </source>
</evidence>
<feature type="domain" description="RelA/SpoT" evidence="1">
    <location>
        <begin position="271"/>
        <end position="382"/>
    </location>
</feature>
<dbReference type="GO" id="GO:0015969">
    <property type="term" value="P:guanosine tetraphosphate metabolic process"/>
    <property type="evidence" value="ECO:0007669"/>
    <property type="project" value="InterPro"/>
</dbReference>
<gene>
    <name evidence="2" type="ORF">UFOVP1382_55</name>
</gene>
<accession>A0A6J5S4E3</accession>
<organism evidence="2">
    <name type="scientific">uncultured Caudovirales phage</name>
    <dbReference type="NCBI Taxonomy" id="2100421"/>
    <lineage>
        <taxon>Viruses</taxon>
        <taxon>Duplodnaviria</taxon>
        <taxon>Heunggongvirae</taxon>
        <taxon>Uroviricota</taxon>
        <taxon>Caudoviricetes</taxon>
        <taxon>Peduoviridae</taxon>
        <taxon>Maltschvirus</taxon>
        <taxon>Maltschvirus maltsch</taxon>
    </lineage>
</organism>
<dbReference type="Pfam" id="PF04607">
    <property type="entry name" value="RelA_SpoT"/>
    <property type="match status" value="1"/>
</dbReference>
<dbReference type="SMART" id="SM00954">
    <property type="entry name" value="RelA_SpoT"/>
    <property type="match status" value="1"/>
</dbReference>
<evidence type="ECO:0000259" key="1">
    <source>
        <dbReference type="SMART" id="SM00954"/>
    </source>
</evidence>
<proteinExistence type="predicted"/>
<sequence length="432" mass="47694">MRDLIEALQAGWKRGPGGLLFRDGEVTATISPSRVTKLIPTPVRGDAAWREVWSNLTNDGEIFADGPRSEAADFEKDFASWKRQGWYPRATMVNGARLVMTYEPTDKTFMAEFETEAEAITKAEEAIPKLRARRRPSWLQIYEATLTGNVAVVPKPFGMIDPAGFTAPGRWRKRKREPVEEGITYDVGTVRRRKSGEFIKVGASPPEWEAFAPSTNPLGALAASLKTGRVIGTMEKHRAEADATIGRHTAGLEGFRSGLKKTIGVDFRLNSRVKTASSALGKLARKPGEYPDIGKLTDLTGAEIIVKSEADARAAVAAVRKDYGVVEEDDMITKPRQEGYRAIHTLIKDHDGLVKEVQIMTERQKEWKEWFHDIYKPTKKDKERALAPIMKEAIAYGRALSDHLARLDAGAQSTAPNCPEALARVAGRGPSA</sequence>
<reference evidence="2" key="1">
    <citation type="submission" date="2020-05" db="EMBL/GenBank/DDBJ databases">
        <authorList>
            <person name="Chiriac C."/>
            <person name="Salcher M."/>
            <person name="Ghai R."/>
            <person name="Kavagutti S V."/>
        </authorList>
    </citation>
    <scope>NUCLEOTIDE SEQUENCE</scope>
</reference>
<protein>
    <submittedName>
        <fullName evidence="2">RelA/SpoT</fullName>
    </submittedName>
</protein>
<dbReference type="InterPro" id="IPR007685">
    <property type="entry name" value="RelA_SpoT"/>
</dbReference>
<dbReference type="PANTHER" id="PTHR47837:SF1">
    <property type="entry name" value="GTP PYROPHOSPHOKINASE YJBM"/>
    <property type="match status" value="1"/>
</dbReference>
<dbReference type="PANTHER" id="PTHR47837">
    <property type="entry name" value="GTP PYROPHOSPHOKINASE YJBM"/>
    <property type="match status" value="1"/>
</dbReference>
<dbReference type="SUPFAM" id="SSF81301">
    <property type="entry name" value="Nucleotidyltransferase"/>
    <property type="match status" value="1"/>
</dbReference>
<name>A0A6J5S4E3_9CAUD</name>
<dbReference type="CDD" id="cd05399">
    <property type="entry name" value="NT_Rel-Spo_like"/>
    <property type="match status" value="1"/>
</dbReference>
<dbReference type="InterPro" id="IPR052366">
    <property type="entry name" value="GTP_Pyrophosphokinase"/>
</dbReference>
<dbReference type="EMBL" id="LR797331">
    <property type="protein sequence ID" value="CAB4203439.1"/>
    <property type="molecule type" value="Genomic_DNA"/>
</dbReference>